<dbReference type="GO" id="GO:0016192">
    <property type="term" value="P:vesicle-mediated transport"/>
    <property type="evidence" value="ECO:0007669"/>
    <property type="project" value="UniProtKB-KW"/>
</dbReference>
<dbReference type="OrthoDB" id="1887762at2759"/>
<evidence type="ECO:0000313" key="9">
    <source>
        <dbReference type="Proteomes" id="UP000797356"/>
    </source>
</evidence>
<dbReference type="GO" id="GO:0003924">
    <property type="term" value="F:GTPase activity"/>
    <property type="evidence" value="ECO:0007669"/>
    <property type="project" value="InterPro"/>
</dbReference>
<feature type="binding site" evidence="7">
    <location>
        <position position="48"/>
    </location>
    <ligand>
        <name>Mg(2+)</name>
        <dbReference type="ChEBI" id="CHEBI:18420"/>
    </ligand>
</feature>
<gene>
    <name evidence="8" type="ORF">COCNU_06G016930</name>
</gene>
<keyword evidence="4" id="KW-0813">Transport</keyword>
<keyword evidence="2" id="KW-0449">Lipoprotein</keyword>
<comment type="similarity">
    <text evidence="1">Belongs to the small GTPase superfamily. Arf family.</text>
</comment>
<dbReference type="GO" id="GO:0005525">
    <property type="term" value="F:GTP binding"/>
    <property type="evidence" value="ECO:0007669"/>
    <property type="project" value="UniProtKB-KW"/>
</dbReference>
<dbReference type="InterPro" id="IPR027417">
    <property type="entry name" value="P-loop_NTPase"/>
</dbReference>
<reference evidence="8" key="1">
    <citation type="journal article" date="2017" name="Gigascience">
        <title>The genome draft of coconut (Cocos nucifera).</title>
        <authorList>
            <person name="Xiao Y."/>
            <person name="Xu P."/>
            <person name="Fan H."/>
            <person name="Baudouin L."/>
            <person name="Xia W."/>
            <person name="Bocs S."/>
            <person name="Xu J."/>
            <person name="Li Q."/>
            <person name="Guo A."/>
            <person name="Zhou L."/>
            <person name="Li J."/>
            <person name="Wu Y."/>
            <person name="Ma Z."/>
            <person name="Armero A."/>
            <person name="Issali A.E."/>
            <person name="Liu N."/>
            <person name="Peng M."/>
            <person name="Yang Y."/>
        </authorList>
    </citation>
    <scope>NUCLEOTIDE SEQUENCE</scope>
    <source>
        <tissue evidence="8">Spear leaf of Hainan Tall coconut</tissue>
    </source>
</reference>
<evidence type="ECO:0000256" key="4">
    <source>
        <dbReference type="ARBA" id="ARBA00022892"/>
    </source>
</evidence>
<keyword evidence="3 6" id="KW-0547">Nucleotide-binding</keyword>
<proteinExistence type="inferred from homology"/>
<dbReference type="InterPro" id="IPR024156">
    <property type="entry name" value="Small_GTPase_ARF"/>
</dbReference>
<sequence>MGILFTRMLSSHFGNREVQIVVLGLDNARKTTILYRLQMGEVVSTVPTIGFNVETVQHNNIKLQVWDLGYRDLKLWMFDLKMLSQAQCFRSFT</sequence>
<evidence type="ECO:0000256" key="7">
    <source>
        <dbReference type="PIRSR" id="PIRSR606689-2"/>
    </source>
</evidence>
<evidence type="ECO:0000256" key="6">
    <source>
        <dbReference type="PIRSR" id="PIRSR606689-1"/>
    </source>
</evidence>
<keyword evidence="7" id="KW-0460">Magnesium</keyword>
<dbReference type="AlphaFoldDB" id="A0A8K0ICQ8"/>
<keyword evidence="2" id="KW-0519">Myristate</keyword>
<dbReference type="Pfam" id="PF00025">
    <property type="entry name" value="Arf"/>
    <property type="match status" value="1"/>
</dbReference>
<keyword evidence="5 6" id="KW-0342">GTP-binding</keyword>
<evidence type="ECO:0000256" key="3">
    <source>
        <dbReference type="ARBA" id="ARBA00022741"/>
    </source>
</evidence>
<name>A0A8K0ICQ8_COCNU</name>
<keyword evidence="7" id="KW-0479">Metal-binding</keyword>
<keyword evidence="9" id="KW-1185">Reference proteome</keyword>
<dbReference type="EMBL" id="CM017877">
    <property type="protein sequence ID" value="KAG1347864.1"/>
    <property type="molecule type" value="Genomic_DNA"/>
</dbReference>
<evidence type="ECO:0008006" key="10">
    <source>
        <dbReference type="Google" id="ProtNLM"/>
    </source>
</evidence>
<organism evidence="8 9">
    <name type="scientific">Cocos nucifera</name>
    <name type="common">Coconut palm</name>
    <dbReference type="NCBI Taxonomy" id="13894"/>
    <lineage>
        <taxon>Eukaryota</taxon>
        <taxon>Viridiplantae</taxon>
        <taxon>Streptophyta</taxon>
        <taxon>Embryophyta</taxon>
        <taxon>Tracheophyta</taxon>
        <taxon>Spermatophyta</taxon>
        <taxon>Magnoliopsida</taxon>
        <taxon>Liliopsida</taxon>
        <taxon>Arecaceae</taxon>
        <taxon>Arecoideae</taxon>
        <taxon>Cocoseae</taxon>
        <taxon>Attaleinae</taxon>
        <taxon>Cocos</taxon>
    </lineage>
</organism>
<dbReference type="SUPFAM" id="SSF52540">
    <property type="entry name" value="P-loop containing nucleoside triphosphate hydrolases"/>
    <property type="match status" value="1"/>
</dbReference>
<reference evidence="8" key="2">
    <citation type="submission" date="2019-07" db="EMBL/GenBank/DDBJ databases">
        <authorList>
            <person name="Yang Y."/>
            <person name="Bocs S."/>
            <person name="Baudouin L."/>
        </authorList>
    </citation>
    <scope>NUCLEOTIDE SEQUENCE</scope>
    <source>
        <tissue evidence="8">Spear leaf of Hainan Tall coconut</tissue>
    </source>
</reference>
<feature type="binding site" evidence="6">
    <location>
        <begin position="24"/>
        <end position="31"/>
    </location>
    <ligand>
        <name>GTP</name>
        <dbReference type="ChEBI" id="CHEBI:37565"/>
    </ligand>
</feature>
<dbReference type="PANTHER" id="PTHR11711">
    <property type="entry name" value="ADP RIBOSYLATION FACTOR-RELATED"/>
    <property type="match status" value="1"/>
</dbReference>
<evidence type="ECO:0000256" key="1">
    <source>
        <dbReference type="ARBA" id="ARBA00010290"/>
    </source>
</evidence>
<dbReference type="InterPro" id="IPR006689">
    <property type="entry name" value="Small_GTPase_ARF/SAR"/>
</dbReference>
<evidence type="ECO:0000256" key="2">
    <source>
        <dbReference type="ARBA" id="ARBA00022707"/>
    </source>
</evidence>
<evidence type="ECO:0000313" key="8">
    <source>
        <dbReference type="EMBL" id="KAG1347864.1"/>
    </source>
</evidence>
<dbReference type="PRINTS" id="PR00328">
    <property type="entry name" value="SAR1GTPBP"/>
</dbReference>
<dbReference type="Proteomes" id="UP000797356">
    <property type="component" value="Chromosome 6"/>
</dbReference>
<dbReference type="GO" id="GO:0046872">
    <property type="term" value="F:metal ion binding"/>
    <property type="evidence" value="ECO:0007669"/>
    <property type="project" value="UniProtKB-KW"/>
</dbReference>
<evidence type="ECO:0000256" key="5">
    <source>
        <dbReference type="ARBA" id="ARBA00023134"/>
    </source>
</evidence>
<feature type="binding site" evidence="7">
    <location>
        <position position="31"/>
    </location>
    <ligand>
        <name>Mg(2+)</name>
        <dbReference type="ChEBI" id="CHEBI:18420"/>
    </ligand>
</feature>
<comment type="caution">
    <text evidence="8">The sequence shown here is derived from an EMBL/GenBank/DDBJ whole genome shotgun (WGS) entry which is preliminary data.</text>
</comment>
<keyword evidence="4" id="KW-0931">ER-Golgi transport</keyword>
<dbReference type="Gene3D" id="3.40.50.300">
    <property type="entry name" value="P-loop containing nucleotide triphosphate hydrolases"/>
    <property type="match status" value="1"/>
</dbReference>
<accession>A0A8K0ICQ8</accession>
<protein>
    <recommendedName>
        <fullName evidence="10">ADP-ribosylation factor</fullName>
    </recommendedName>
</protein>